<dbReference type="GeneID" id="36595272"/>
<evidence type="ECO:0000313" key="2">
    <source>
        <dbReference type="EMBL" id="PMD55929.1"/>
    </source>
</evidence>
<accession>A0A2J6SYU2</accession>
<dbReference type="PANTHER" id="PTHR35910:SF6">
    <property type="entry name" value="2EXR DOMAIN-CONTAINING PROTEIN"/>
    <property type="match status" value="1"/>
</dbReference>
<feature type="domain" description="2EXR" evidence="1">
    <location>
        <begin position="17"/>
        <end position="99"/>
    </location>
</feature>
<reference evidence="2 3" key="1">
    <citation type="submission" date="2016-04" db="EMBL/GenBank/DDBJ databases">
        <title>A degradative enzymes factory behind the ericoid mycorrhizal symbiosis.</title>
        <authorList>
            <consortium name="DOE Joint Genome Institute"/>
            <person name="Martino E."/>
            <person name="Morin E."/>
            <person name="Grelet G."/>
            <person name="Kuo A."/>
            <person name="Kohler A."/>
            <person name="Daghino S."/>
            <person name="Barry K."/>
            <person name="Choi C."/>
            <person name="Cichocki N."/>
            <person name="Clum A."/>
            <person name="Copeland A."/>
            <person name="Hainaut M."/>
            <person name="Haridas S."/>
            <person name="Labutti K."/>
            <person name="Lindquist E."/>
            <person name="Lipzen A."/>
            <person name="Khouja H.-R."/>
            <person name="Murat C."/>
            <person name="Ohm R."/>
            <person name="Olson A."/>
            <person name="Spatafora J."/>
            <person name="Veneault-Fourrey C."/>
            <person name="Henrissat B."/>
            <person name="Grigoriev I."/>
            <person name="Martin F."/>
            <person name="Perotto S."/>
        </authorList>
    </citation>
    <scope>NUCLEOTIDE SEQUENCE [LARGE SCALE GENOMIC DNA]</scope>
    <source>
        <strain evidence="2 3">E</strain>
    </source>
</reference>
<dbReference type="Pfam" id="PF20150">
    <property type="entry name" value="2EXR"/>
    <property type="match status" value="1"/>
</dbReference>
<dbReference type="OrthoDB" id="3473305at2759"/>
<keyword evidence="3" id="KW-1185">Reference proteome</keyword>
<dbReference type="InParanoid" id="A0A2J6SYU2"/>
<evidence type="ECO:0000313" key="3">
    <source>
        <dbReference type="Proteomes" id="UP000235371"/>
    </source>
</evidence>
<sequence length="249" mass="28849">MTESDSTILAPAPLSQFTKFPELPTELRLKIWGYAATTQRLLELQYCIVDRKFFSFQKLPAILHTSQESRAVGLCYYHFSFGTDKHPPGTYFNAVDDILYFGSEQYDDEIEYMVRYFDKQSNLLEPRDQIQNIALAEYLWRRDLAYSPFATWRGNWSIQKFARTFPHLKQLICVKGRKVPFNGEEVDGELLLGSRNYAGPSLLNSISGYELLRNPNLALEAVISAFRVGKQETPERRYPEVAVMELRYS</sequence>
<evidence type="ECO:0000259" key="1">
    <source>
        <dbReference type="Pfam" id="PF20150"/>
    </source>
</evidence>
<dbReference type="AlphaFoldDB" id="A0A2J6SYU2"/>
<proteinExistence type="predicted"/>
<dbReference type="RefSeq" id="XP_024732833.1">
    <property type="nucleotide sequence ID" value="XM_024887196.1"/>
</dbReference>
<organism evidence="2 3">
    <name type="scientific">Hyaloscypha bicolor E</name>
    <dbReference type="NCBI Taxonomy" id="1095630"/>
    <lineage>
        <taxon>Eukaryota</taxon>
        <taxon>Fungi</taxon>
        <taxon>Dikarya</taxon>
        <taxon>Ascomycota</taxon>
        <taxon>Pezizomycotina</taxon>
        <taxon>Leotiomycetes</taxon>
        <taxon>Helotiales</taxon>
        <taxon>Hyaloscyphaceae</taxon>
        <taxon>Hyaloscypha</taxon>
        <taxon>Hyaloscypha bicolor</taxon>
    </lineage>
</organism>
<dbReference type="InterPro" id="IPR045518">
    <property type="entry name" value="2EXR"/>
</dbReference>
<dbReference type="PANTHER" id="PTHR35910">
    <property type="entry name" value="2EXR DOMAIN-CONTAINING PROTEIN"/>
    <property type="match status" value="1"/>
</dbReference>
<gene>
    <name evidence="2" type="ORF">K444DRAFT_666575</name>
</gene>
<dbReference type="Proteomes" id="UP000235371">
    <property type="component" value="Unassembled WGS sequence"/>
</dbReference>
<protein>
    <recommendedName>
        <fullName evidence="1">2EXR domain-containing protein</fullName>
    </recommendedName>
</protein>
<name>A0A2J6SYU2_9HELO</name>
<dbReference type="EMBL" id="KZ613854">
    <property type="protein sequence ID" value="PMD55929.1"/>
    <property type="molecule type" value="Genomic_DNA"/>
</dbReference>